<evidence type="ECO:0000313" key="2">
    <source>
        <dbReference type="Proteomes" id="UP001634393"/>
    </source>
</evidence>
<accession>A0ABD3SII0</accession>
<reference evidence="1 2" key="1">
    <citation type="submission" date="2024-12" db="EMBL/GenBank/DDBJ databases">
        <title>The unique morphological basis and parallel evolutionary history of personate flowers in Penstemon.</title>
        <authorList>
            <person name="Depatie T.H."/>
            <person name="Wessinger C.A."/>
        </authorList>
    </citation>
    <scope>NUCLEOTIDE SEQUENCE [LARGE SCALE GENOMIC DNA]</scope>
    <source>
        <strain evidence="1">WTNN_2</strain>
        <tissue evidence="1">Leaf</tissue>
    </source>
</reference>
<comment type="caution">
    <text evidence="1">The sequence shown here is derived from an EMBL/GenBank/DDBJ whole genome shotgun (WGS) entry which is preliminary data.</text>
</comment>
<sequence>MNQKIMENFRQRNKHLNYSNKISLLSRHWRQTLCTMLVKFDIAGDIKLPTQGEFRNWAIDIIDPRHMVVEDCISKETASHEIGNKKLFLFEMVVVPVTMLEHGQNHTSLGIAIVRRTFITTHKGFLHRFQRFFSPLNSMEIEEGMELIDGSSWNA</sequence>
<keyword evidence="2" id="KW-1185">Reference proteome</keyword>
<dbReference type="EMBL" id="JBJXBP010000006">
    <property type="protein sequence ID" value="KAL3824376.1"/>
    <property type="molecule type" value="Genomic_DNA"/>
</dbReference>
<dbReference type="Proteomes" id="UP001634393">
    <property type="component" value="Unassembled WGS sequence"/>
</dbReference>
<name>A0ABD3SII0_9LAMI</name>
<organism evidence="1 2">
    <name type="scientific">Penstemon smallii</name>
    <dbReference type="NCBI Taxonomy" id="265156"/>
    <lineage>
        <taxon>Eukaryota</taxon>
        <taxon>Viridiplantae</taxon>
        <taxon>Streptophyta</taxon>
        <taxon>Embryophyta</taxon>
        <taxon>Tracheophyta</taxon>
        <taxon>Spermatophyta</taxon>
        <taxon>Magnoliopsida</taxon>
        <taxon>eudicotyledons</taxon>
        <taxon>Gunneridae</taxon>
        <taxon>Pentapetalae</taxon>
        <taxon>asterids</taxon>
        <taxon>lamiids</taxon>
        <taxon>Lamiales</taxon>
        <taxon>Plantaginaceae</taxon>
        <taxon>Cheloneae</taxon>
        <taxon>Penstemon</taxon>
    </lineage>
</organism>
<evidence type="ECO:0000313" key="1">
    <source>
        <dbReference type="EMBL" id="KAL3824376.1"/>
    </source>
</evidence>
<gene>
    <name evidence="1" type="ORF">ACJIZ3_020405</name>
</gene>
<proteinExistence type="predicted"/>
<protein>
    <submittedName>
        <fullName evidence="1">Uncharacterized protein</fullName>
    </submittedName>
</protein>
<dbReference type="AlphaFoldDB" id="A0ABD3SII0"/>